<dbReference type="CDD" id="cd00293">
    <property type="entry name" value="USP-like"/>
    <property type="match status" value="2"/>
</dbReference>
<dbReference type="EMBL" id="CP121195">
    <property type="protein sequence ID" value="XBH14686.1"/>
    <property type="molecule type" value="Genomic_DNA"/>
</dbReference>
<accession>A0AAU7D1C8</accession>
<organism evidence="4">
    <name type="scientific">Edaphobacter paludis</name>
    <dbReference type="NCBI Taxonomy" id="3035702"/>
    <lineage>
        <taxon>Bacteria</taxon>
        <taxon>Pseudomonadati</taxon>
        <taxon>Acidobacteriota</taxon>
        <taxon>Terriglobia</taxon>
        <taxon>Terriglobales</taxon>
        <taxon>Acidobacteriaceae</taxon>
        <taxon>Edaphobacter</taxon>
    </lineage>
</organism>
<dbReference type="Gene3D" id="3.40.50.620">
    <property type="entry name" value="HUPs"/>
    <property type="match status" value="2"/>
</dbReference>
<name>A0AAU7DCX9_9BACT</name>
<dbReference type="PRINTS" id="PR01438">
    <property type="entry name" value="UNVRSLSTRESS"/>
</dbReference>
<dbReference type="RefSeq" id="WP_348268744.1">
    <property type="nucleotide sequence ID" value="NZ_CP121194.1"/>
</dbReference>
<protein>
    <submittedName>
        <fullName evidence="4">Universal stress protein</fullName>
    </submittedName>
</protein>
<reference evidence="4" key="1">
    <citation type="submission" date="2023-03" db="EMBL/GenBank/DDBJ databases">
        <title>Edaphobacter sp.</title>
        <authorList>
            <person name="Huber K.J."/>
            <person name="Papendorf J."/>
            <person name="Pilke C."/>
            <person name="Bunk B."/>
            <person name="Sproeer C."/>
            <person name="Pester M."/>
        </authorList>
    </citation>
    <scope>NUCLEOTIDE SEQUENCE</scope>
    <source>
        <strain evidence="3">DSM 109919</strain>
        <strain evidence="4">DSM 109920</strain>
    </source>
</reference>
<evidence type="ECO:0000313" key="3">
    <source>
        <dbReference type="EMBL" id="XBH11256.1"/>
    </source>
</evidence>
<feature type="domain" description="UspA" evidence="2">
    <location>
        <begin position="14"/>
        <end position="149"/>
    </location>
</feature>
<dbReference type="Pfam" id="PF00582">
    <property type="entry name" value="Usp"/>
    <property type="match status" value="2"/>
</dbReference>
<feature type="domain" description="UspA" evidence="2">
    <location>
        <begin position="164"/>
        <end position="293"/>
    </location>
</feature>
<proteinExistence type="inferred from homology"/>
<accession>A0AAU7DCX9</accession>
<dbReference type="AlphaFoldDB" id="A0AAU7DCX9"/>
<dbReference type="InterPro" id="IPR006016">
    <property type="entry name" value="UspA"/>
</dbReference>
<dbReference type="KEGG" id="epl:P4G45_05880"/>
<dbReference type="SUPFAM" id="SSF52402">
    <property type="entry name" value="Adenine nucleotide alpha hydrolases-like"/>
    <property type="match status" value="2"/>
</dbReference>
<evidence type="ECO:0000313" key="4">
    <source>
        <dbReference type="EMBL" id="XBH14686.1"/>
    </source>
</evidence>
<evidence type="ECO:0000259" key="2">
    <source>
        <dbReference type="Pfam" id="PF00582"/>
    </source>
</evidence>
<evidence type="ECO:0000256" key="1">
    <source>
        <dbReference type="ARBA" id="ARBA00008791"/>
    </source>
</evidence>
<dbReference type="PANTHER" id="PTHR46268:SF6">
    <property type="entry name" value="UNIVERSAL STRESS PROTEIN UP12"/>
    <property type="match status" value="1"/>
</dbReference>
<dbReference type="InterPro" id="IPR014729">
    <property type="entry name" value="Rossmann-like_a/b/a_fold"/>
</dbReference>
<sequence length="295" mass="31630">MRLFEDHLEFGSNSILLATDLSSSSDTATVYAAQLARRYNAKITALEVFDYAWAGSPKTGGIPIGLAVMESAAEDALEELRVNLCKEKVQCDAMLVDGDPASEILKAIAQKNVDVVVLGTHGKEGFDRFAWGSVAEEVLRKASCAVLIVGPKVPRPTQYELTLRNLVFATDFSPPSRRAASYAFTLASDFDACLHLVHILPSSIEGCSDETELANASKQALIVISQNQTSACHNLSNEVSYGEHVDDAILARADVDSADLIVLGVRRASQLASHVPDITSHIIGEAKCPVLTISS</sequence>
<comment type="similarity">
    <text evidence="1">Belongs to the universal stress protein A family.</text>
</comment>
<dbReference type="PANTHER" id="PTHR46268">
    <property type="entry name" value="STRESS RESPONSE PROTEIN NHAX"/>
    <property type="match status" value="1"/>
</dbReference>
<gene>
    <name evidence="3" type="ORF">P4G45_05880</name>
    <name evidence="4" type="ORF">P8936_05855</name>
</gene>
<dbReference type="EMBL" id="CP121194">
    <property type="protein sequence ID" value="XBH11256.1"/>
    <property type="molecule type" value="Genomic_DNA"/>
</dbReference>
<dbReference type="InterPro" id="IPR006015">
    <property type="entry name" value="Universal_stress_UspA"/>
</dbReference>